<feature type="signal peptide" evidence="1">
    <location>
        <begin position="1"/>
        <end position="35"/>
    </location>
</feature>
<feature type="chain" id="PRO_5046449179" evidence="1">
    <location>
        <begin position="36"/>
        <end position="147"/>
    </location>
</feature>
<proteinExistence type="predicted"/>
<evidence type="ECO:0000256" key="1">
    <source>
        <dbReference type="SAM" id="SignalP"/>
    </source>
</evidence>
<dbReference type="InterPro" id="IPR002477">
    <property type="entry name" value="Peptidoglycan-bd-like"/>
</dbReference>
<keyword evidence="4" id="KW-1185">Reference proteome</keyword>
<dbReference type="SUPFAM" id="SSF47090">
    <property type="entry name" value="PGBD-like"/>
    <property type="match status" value="1"/>
</dbReference>
<protein>
    <submittedName>
        <fullName evidence="3">Peptidoglycan-binding protein</fullName>
    </submittedName>
</protein>
<dbReference type="InterPro" id="IPR036365">
    <property type="entry name" value="PGBD-like_sf"/>
</dbReference>
<dbReference type="EMBL" id="CP109135">
    <property type="protein sequence ID" value="WSD15575.1"/>
    <property type="molecule type" value="Genomic_DNA"/>
</dbReference>
<keyword evidence="1" id="KW-0732">Signal</keyword>
<dbReference type="Proteomes" id="UP001340816">
    <property type="component" value="Chromosome"/>
</dbReference>
<accession>A0ABZ1HBN2</accession>
<organism evidence="3 4">
    <name type="scientific">Streptomyces phaeochromogenes</name>
    <dbReference type="NCBI Taxonomy" id="1923"/>
    <lineage>
        <taxon>Bacteria</taxon>
        <taxon>Bacillati</taxon>
        <taxon>Actinomycetota</taxon>
        <taxon>Actinomycetes</taxon>
        <taxon>Kitasatosporales</taxon>
        <taxon>Streptomycetaceae</taxon>
        <taxon>Streptomyces</taxon>
        <taxon>Streptomyces phaeochromogenes group</taxon>
    </lineage>
</organism>
<dbReference type="InterPro" id="IPR036366">
    <property type="entry name" value="PGBDSf"/>
</dbReference>
<gene>
    <name evidence="3" type="ORF">OHB35_21270</name>
</gene>
<evidence type="ECO:0000313" key="3">
    <source>
        <dbReference type="EMBL" id="WSD15575.1"/>
    </source>
</evidence>
<dbReference type="Pfam" id="PF01471">
    <property type="entry name" value="PG_binding_1"/>
    <property type="match status" value="1"/>
</dbReference>
<dbReference type="Gene3D" id="1.10.101.10">
    <property type="entry name" value="PGBD-like superfamily/PGBD"/>
    <property type="match status" value="1"/>
</dbReference>
<evidence type="ECO:0000259" key="2">
    <source>
        <dbReference type="Pfam" id="PF01471"/>
    </source>
</evidence>
<name>A0ABZ1HBN2_STRPH</name>
<dbReference type="RefSeq" id="WP_266759499.1">
    <property type="nucleotide sequence ID" value="NZ_CP109135.1"/>
</dbReference>
<feature type="domain" description="Peptidoglycan binding-like" evidence="2">
    <location>
        <begin position="77"/>
        <end position="128"/>
    </location>
</feature>
<evidence type="ECO:0000313" key="4">
    <source>
        <dbReference type="Proteomes" id="UP001340816"/>
    </source>
</evidence>
<reference evidence="3 4" key="1">
    <citation type="submission" date="2022-10" db="EMBL/GenBank/DDBJ databases">
        <title>The complete genomes of actinobacterial strains from the NBC collection.</title>
        <authorList>
            <person name="Joergensen T.S."/>
            <person name="Alvarez Arevalo M."/>
            <person name="Sterndorff E.B."/>
            <person name="Faurdal D."/>
            <person name="Vuksanovic O."/>
            <person name="Mourched A.-S."/>
            <person name="Charusanti P."/>
            <person name="Shaw S."/>
            <person name="Blin K."/>
            <person name="Weber T."/>
        </authorList>
    </citation>
    <scope>NUCLEOTIDE SEQUENCE [LARGE SCALE GENOMIC DNA]</scope>
    <source>
        <strain evidence="3 4">NBC 01752</strain>
    </source>
</reference>
<sequence length="147" mass="15574">MRKLQGLRAKAGAVTGLMLLSGLGLGITTATPAAAYAGWCNDGYASNAKTISSVTYTAYLPGYNGNADCYMNPGADSDSVAMLQRSLNVCYGRSLDVDGVFGTNTKHALMYAQGKENISADGGYGTQSRKSLKWEYTRGGSFRCVRL</sequence>